<dbReference type="Proteomes" id="UP000183083">
    <property type="component" value="Unassembled WGS sequence"/>
</dbReference>
<proteinExistence type="predicted"/>
<accession>A0AB38BMX2</accession>
<sequence>MITIYRTPRDIALKLFREAGRTWKVRGHVVSLACEVIDSVCSMGLQFPGSTGPGEVILKP</sequence>
<reference evidence="1 2" key="1">
    <citation type="submission" date="2016-10" db="EMBL/GenBank/DDBJ databases">
        <authorList>
            <person name="Varghese N."/>
            <person name="Submissions S."/>
        </authorList>
    </citation>
    <scope>NUCLEOTIDE SEQUENCE [LARGE SCALE GENOMIC DNA]</scope>
    <source>
        <strain evidence="1 2">BS0292</strain>
    </source>
</reference>
<evidence type="ECO:0000313" key="1">
    <source>
        <dbReference type="EMBL" id="SFN57733.1"/>
    </source>
</evidence>
<dbReference type="AlphaFoldDB" id="A0AB38BMX2"/>
<evidence type="ECO:0000313" key="2">
    <source>
        <dbReference type="Proteomes" id="UP000183083"/>
    </source>
</evidence>
<organism evidence="1 2">
    <name type="scientific">Pseudomonas syringae</name>
    <dbReference type="NCBI Taxonomy" id="317"/>
    <lineage>
        <taxon>Bacteria</taxon>
        <taxon>Pseudomonadati</taxon>
        <taxon>Pseudomonadota</taxon>
        <taxon>Gammaproteobacteria</taxon>
        <taxon>Pseudomonadales</taxon>
        <taxon>Pseudomonadaceae</taxon>
        <taxon>Pseudomonas</taxon>
    </lineage>
</organism>
<comment type="caution">
    <text evidence="1">The sequence shown here is derived from an EMBL/GenBank/DDBJ whole genome shotgun (WGS) entry which is preliminary data.</text>
</comment>
<protein>
    <submittedName>
        <fullName evidence="1">Uncharacterized protein</fullName>
    </submittedName>
</protein>
<gene>
    <name evidence="1" type="ORF">SAMN05444065_101280</name>
</gene>
<dbReference type="EMBL" id="FOVV01000001">
    <property type="protein sequence ID" value="SFN57733.1"/>
    <property type="molecule type" value="Genomic_DNA"/>
</dbReference>
<name>A0AB38BMX2_PSESX</name>